<organism evidence="1 2">
    <name type="scientific">Lactobacillus melliventris</name>
    <dbReference type="NCBI Taxonomy" id="1218507"/>
    <lineage>
        <taxon>Bacteria</taxon>
        <taxon>Bacillati</taxon>
        <taxon>Bacillota</taxon>
        <taxon>Bacilli</taxon>
        <taxon>Lactobacillales</taxon>
        <taxon>Lactobacillaceae</taxon>
        <taxon>Lactobacillus</taxon>
    </lineage>
</organism>
<comment type="caution">
    <text evidence="1">The sequence shown here is derived from an EMBL/GenBank/DDBJ whole genome shotgun (WGS) entry which is preliminary data.</text>
</comment>
<reference evidence="1 2" key="1">
    <citation type="submission" date="2015-01" db="EMBL/GenBank/DDBJ databases">
        <title>Comparative genomics of the lactic acid bacteria isolated from the honey bee gut.</title>
        <authorList>
            <person name="Ellegaard K.M."/>
            <person name="Tamarit D."/>
            <person name="Javelind E."/>
            <person name="Olofsson T."/>
            <person name="Andersson S.G."/>
            <person name="Vasquez A."/>
        </authorList>
    </citation>
    <scope>NUCLEOTIDE SEQUENCE [LARGE SCALE GENOMIC DNA]</scope>
    <source>
        <strain evidence="1 2">Hma8</strain>
        <plasmid evidence="1">pHma8p1</plasmid>
    </source>
</reference>
<dbReference type="HOGENOM" id="CLU_1494443_0_0_9"/>
<accession>A0A0F4L924</accession>
<gene>
    <name evidence="1" type="ORF">JF74_19530</name>
</gene>
<protein>
    <submittedName>
        <fullName evidence="1">Uncharacterized protein</fullName>
    </submittedName>
</protein>
<evidence type="ECO:0000313" key="2">
    <source>
        <dbReference type="Proteomes" id="UP000033531"/>
    </source>
</evidence>
<proteinExistence type="predicted"/>
<dbReference type="EMBL" id="JXLI01000019">
    <property type="protein sequence ID" value="KJY54769.1"/>
    <property type="molecule type" value="Genomic_DNA"/>
</dbReference>
<dbReference type="AlphaFoldDB" id="A0A0F4L924"/>
<dbReference type="PATRIC" id="fig|1218507.3.peg.99"/>
<keyword evidence="1" id="KW-0614">Plasmid</keyword>
<geneLocation type="plasmid" evidence="1">
    <name>pHma8p1</name>
</geneLocation>
<evidence type="ECO:0000313" key="1">
    <source>
        <dbReference type="EMBL" id="KJY54769.1"/>
    </source>
</evidence>
<name>A0A0F4L924_9LACO</name>
<dbReference type="Proteomes" id="UP000033531">
    <property type="component" value="Plasmid pHma8p1"/>
</dbReference>
<sequence>MDTLYKRRAITFLKNLHRIKLGPSREPLMQHVKTCSGCRDCLMYRPLIKKREILLNATEVAAGISVAQAEELRAVHPIHYFYPNGDEIRLSNGDLDPDVYFYLKNVDGYDGRGFTDQQIWDYFNINKSEAQKFKSKLFDGIKEPKEDYINGQGLKAINKYKEQHGGHFATKIKYHSKSNK</sequence>